<dbReference type="Proteomes" id="UP000289152">
    <property type="component" value="Unassembled WGS sequence"/>
</dbReference>
<reference evidence="2 3" key="1">
    <citation type="submission" date="2016-06" db="EMBL/GenBank/DDBJ databases">
        <title>Evolution of pathogenesis and genome organization in the Tremellales.</title>
        <authorList>
            <person name="Cuomo C."/>
            <person name="Litvintseva A."/>
            <person name="Heitman J."/>
            <person name="Chen Y."/>
            <person name="Sun S."/>
            <person name="Springer D."/>
            <person name="Dromer F."/>
            <person name="Young S."/>
            <person name="Zeng Q."/>
            <person name="Chapman S."/>
            <person name="Gujja S."/>
            <person name="Saif S."/>
            <person name="Birren B."/>
        </authorList>
    </citation>
    <scope>NUCLEOTIDE SEQUENCE [LARGE SCALE GENOMIC DNA]</scope>
    <source>
        <strain evidence="2 3">ATCC 28783</strain>
    </source>
</reference>
<accession>A0A4Q1BR15</accession>
<feature type="compositionally biased region" description="Acidic residues" evidence="1">
    <location>
        <begin position="196"/>
        <end position="213"/>
    </location>
</feature>
<gene>
    <name evidence="2" type="ORF">M231_02406</name>
</gene>
<dbReference type="VEuPathDB" id="FungiDB:TREMEDRAFT_58649"/>
<dbReference type="InParanoid" id="A0A4Q1BR15"/>
<proteinExistence type="predicted"/>
<comment type="caution">
    <text evidence="2">The sequence shown here is derived from an EMBL/GenBank/DDBJ whole genome shotgun (WGS) entry which is preliminary data.</text>
</comment>
<dbReference type="EMBL" id="SDIL01000020">
    <property type="protein sequence ID" value="RXK40292.1"/>
    <property type="molecule type" value="Genomic_DNA"/>
</dbReference>
<organism evidence="2 3">
    <name type="scientific">Tremella mesenterica</name>
    <name type="common">Jelly fungus</name>
    <dbReference type="NCBI Taxonomy" id="5217"/>
    <lineage>
        <taxon>Eukaryota</taxon>
        <taxon>Fungi</taxon>
        <taxon>Dikarya</taxon>
        <taxon>Basidiomycota</taxon>
        <taxon>Agaricomycotina</taxon>
        <taxon>Tremellomycetes</taxon>
        <taxon>Tremellales</taxon>
        <taxon>Tremellaceae</taxon>
        <taxon>Tremella</taxon>
    </lineage>
</organism>
<protein>
    <submittedName>
        <fullName evidence="2">Uncharacterized protein</fullName>
    </submittedName>
</protein>
<sequence>MTHQGYTFPDDLQLNNNTILKSQPEDIPVKTILSFTPEQEKDYFTHFQYELCHFSTPNSLFSPTISSPLSSTYHSLFSHPNRYSTSTFRRPSRDEGFLGDGRSFEEQKLMREEGMSTFLNISNQDDMKQNNHIRSCASFNALSCLTCGNQVRGDHWHHGFGFPGDTVICYGPCAWSHMQDAMSVVTASVEVKEQGAELEEDGEEEGFNDDSYR</sequence>
<evidence type="ECO:0000256" key="1">
    <source>
        <dbReference type="SAM" id="MobiDB-lite"/>
    </source>
</evidence>
<keyword evidence="3" id="KW-1185">Reference proteome</keyword>
<feature type="region of interest" description="Disordered" evidence="1">
    <location>
        <begin position="193"/>
        <end position="213"/>
    </location>
</feature>
<dbReference type="AlphaFoldDB" id="A0A4Q1BR15"/>
<name>A0A4Q1BR15_TREME</name>
<evidence type="ECO:0000313" key="3">
    <source>
        <dbReference type="Proteomes" id="UP000289152"/>
    </source>
</evidence>
<evidence type="ECO:0000313" key="2">
    <source>
        <dbReference type="EMBL" id="RXK40292.1"/>
    </source>
</evidence>